<evidence type="ECO:0000313" key="2">
    <source>
        <dbReference type="Proteomes" id="UP000290439"/>
    </source>
</evidence>
<organism evidence="1 2">
    <name type="scientific">Nocardia cyriacigeorgica</name>
    <dbReference type="NCBI Taxonomy" id="135487"/>
    <lineage>
        <taxon>Bacteria</taxon>
        <taxon>Bacillati</taxon>
        <taxon>Actinomycetota</taxon>
        <taxon>Actinomycetes</taxon>
        <taxon>Mycobacteriales</taxon>
        <taxon>Nocardiaceae</taxon>
        <taxon>Nocardia</taxon>
    </lineage>
</organism>
<sequence>MQAAQGTCHAYDAVAREIDPTFDEKGRSARLMRLVIGRSSRHHYARAVGQWPAPDAGETGRGIYASECSPISVVNPVPLSSR</sequence>
<name>A0A4V6IBR8_9NOCA</name>
<reference evidence="1 2" key="1">
    <citation type="submission" date="2019-02" db="EMBL/GenBank/DDBJ databases">
        <authorList>
            <consortium name="Pathogen Informatics"/>
        </authorList>
    </citation>
    <scope>NUCLEOTIDE SEQUENCE [LARGE SCALE GENOMIC DNA]</scope>
    <source>
        <strain evidence="1 2">3012STDY6756504</strain>
    </source>
</reference>
<protein>
    <submittedName>
        <fullName evidence="1">Uncharacterized protein</fullName>
    </submittedName>
</protein>
<proteinExistence type="predicted"/>
<accession>A0A4V6IBR8</accession>
<evidence type="ECO:0000313" key="1">
    <source>
        <dbReference type="EMBL" id="VFA96843.1"/>
    </source>
</evidence>
<dbReference type="Proteomes" id="UP000290439">
    <property type="component" value="Chromosome"/>
</dbReference>
<dbReference type="EMBL" id="LR215973">
    <property type="protein sequence ID" value="VFA96843.1"/>
    <property type="molecule type" value="Genomic_DNA"/>
</dbReference>
<gene>
    <name evidence="1" type="ORF">NCTC10797_00598</name>
</gene>
<dbReference type="AlphaFoldDB" id="A0A4V6IBR8"/>